<feature type="domain" description="Acyl-CoA dehydrogenase/oxidase C-terminal" evidence="7">
    <location>
        <begin position="217"/>
        <end position="374"/>
    </location>
</feature>
<evidence type="ECO:0000256" key="3">
    <source>
        <dbReference type="ARBA" id="ARBA00022630"/>
    </source>
</evidence>
<evidence type="ECO:0000256" key="4">
    <source>
        <dbReference type="ARBA" id="ARBA00022827"/>
    </source>
</evidence>
<dbReference type="PANTHER" id="PTHR43292">
    <property type="entry name" value="ACYL-COA DEHYDROGENASE"/>
    <property type="match status" value="1"/>
</dbReference>
<dbReference type="PANTHER" id="PTHR43292:SF4">
    <property type="entry name" value="ACYL-COA DEHYDROGENASE FADE34"/>
    <property type="match status" value="1"/>
</dbReference>
<evidence type="ECO:0000256" key="1">
    <source>
        <dbReference type="ARBA" id="ARBA00001974"/>
    </source>
</evidence>
<evidence type="ECO:0000256" key="6">
    <source>
        <dbReference type="RuleBase" id="RU362125"/>
    </source>
</evidence>
<dbReference type="InterPro" id="IPR036250">
    <property type="entry name" value="AcylCo_DH-like_C"/>
</dbReference>
<organism evidence="10 11">
    <name type="scientific">Streptomyces enissocaesilis</name>
    <dbReference type="NCBI Taxonomy" id="332589"/>
    <lineage>
        <taxon>Bacteria</taxon>
        <taxon>Bacillati</taxon>
        <taxon>Actinomycetota</taxon>
        <taxon>Actinomycetes</taxon>
        <taxon>Kitasatosporales</taxon>
        <taxon>Streptomycetaceae</taxon>
        <taxon>Streptomyces</taxon>
        <taxon>Streptomyces rochei group</taxon>
    </lineage>
</organism>
<evidence type="ECO:0000256" key="2">
    <source>
        <dbReference type="ARBA" id="ARBA00009347"/>
    </source>
</evidence>
<keyword evidence="3 6" id="KW-0285">Flavoprotein</keyword>
<dbReference type="Pfam" id="PF02771">
    <property type="entry name" value="Acyl-CoA_dh_N"/>
    <property type="match status" value="1"/>
</dbReference>
<dbReference type="InterPro" id="IPR046373">
    <property type="entry name" value="Acyl-CoA_Oxase/DH_mid-dom_sf"/>
</dbReference>
<keyword evidence="5 6" id="KW-0560">Oxidoreductase</keyword>
<gene>
    <name evidence="10" type="ORF">GCM10010446_22410</name>
</gene>
<dbReference type="SUPFAM" id="SSF47203">
    <property type="entry name" value="Acyl-CoA dehydrogenase C-terminal domain-like"/>
    <property type="match status" value="1"/>
</dbReference>
<sequence length="393" mass="43115">MTDAAGVRRLTQELLAAHPPATTDRTDFLKARFDAGLAWVHYPVGLGGLGVPRSLQAVVDAELAAAGAPDNDPRRIGIGLGMAAPTILRFGTDEQKQSLLRPLWVGEEVWCQLFSEPGAGSDLAALGTRAVRDGEDWVVDGQKVWTSSAHVARWAILIARTDPDLPKHRGITYFVCDMTDPGVEVRPLRQITGEAEFNEVFLTGVRIPDSRRLGGVGEGWKVAQTTLMNERVSIGGSRIPREGGMIGPVARTWRERPELRTHDLHQRLLGLWVEAEVARLAGERLRQQLVAGQPGPEGSGMKLAFARLNQEISGLEVELRGAEGLLYDDWTMRRPELVDFTGRDAGYRYLRSKGNSIEGGTSEVLLNIVAERVLGLPSEPRSDKDIAWKDLSR</sequence>
<evidence type="ECO:0000259" key="7">
    <source>
        <dbReference type="Pfam" id="PF00441"/>
    </source>
</evidence>
<proteinExistence type="inferred from homology"/>
<dbReference type="Pfam" id="PF00441">
    <property type="entry name" value="Acyl-CoA_dh_1"/>
    <property type="match status" value="1"/>
</dbReference>
<dbReference type="InterPro" id="IPR013786">
    <property type="entry name" value="AcylCoA_DH/ox_N"/>
</dbReference>
<dbReference type="InterPro" id="IPR052161">
    <property type="entry name" value="Mycobact_Acyl-CoA_DH"/>
</dbReference>
<comment type="similarity">
    <text evidence="2 6">Belongs to the acyl-CoA dehydrogenase family.</text>
</comment>
<evidence type="ECO:0000256" key="5">
    <source>
        <dbReference type="ARBA" id="ARBA00023002"/>
    </source>
</evidence>
<evidence type="ECO:0000259" key="9">
    <source>
        <dbReference type="Pfam" id="PF02771"/>
    </source>
</evidence>
<dbReference type="Gene3D" id="2.40.110.10">
    <property type="entry name" value="Butyryl-CoA Dehydrogenase, subunit A, domain 2"/>
    <property type="match status" value="1"/>
</dbReference>
<evidence type="ECO:0000259" key="8">
    <source>
        <dbReference type="Pfam" id="PF02770"/>
    </source>
</evidence>
<dbReference type="Gene3D" id="1.20.140.10">
    <property type="entry name" value="Butyryl-CoA Dehydrogenase, subunit A, domain 3"/>
    <property type="match status" value="1"/>
</dbReference>
<dbReference type="InterPro" id="IPR009075">
    <property type="entry name" value="AcylCo_DH/oxidase_C"/>
</dbReference>
<accession>A0ABN3X4A3</accession>
<feature type="domain" description="Acyl-CoA oxidase/dehydrogenase middle" evidence="8">
    <location>
        <begin position="111"/>
        <end position="195"/>
    </location>
</feature>
<dbReference type="Proteomes" id="UP001500403">
    <property type="component" value="Unassembled WGS sequence"/>
</dbReference>
<dbReference type="Gene3D" id="1.10.540.10">
    <property type="entry name" value="Acyl-CoA dehydrogenase/oxidase, N-terminal domain"/>
    <property type="match status" value="1"/>
</dbReference>
<dbReference type="Pfam" id="PF02770">
    <property type="entry name" value="Acyl-CoA_dh_M"/>
    <property type="match status" value="1"/>
</dbReference>
<protein>
    <submittedName>
        <fullName evidence="10">Acyl-CoA dehydrogenase</fullName>
    </submittedName>
</protein>
<dbReference type="EMBL" id="BAAAUD010000021">
    <property type="protein sequence ID" value="GAA2936783.1"/>
    <property type="molecule type" value="Genomic_DNA"/>
</dbReference>
<dbReference type="InterPro" id="IPR009100">
    <property type="entry name" value="AcylCoA_DH/oxidase_NM_dom_sf"/>
</dbReference>
<reference evidence="10 11" key="1">
    <citation type="journal article" date="2019" name="Int. J. Syst. Evol. Microbiol.">
        <title>The Global Catalogue of Microorganisms (GCM) 10K type strain sequencing project: providing services to taxonomists for standard genome sequencing and annotation.</title>
        <authorList>
            <consortium name="The Broad Institute Genomics Platform"/>
            <consortium name="The Broad Institute Genome Sequencing Center for Infectious Disease"/>
            <person name="Wu L."/>
            <person name="Ma J."/>
        </authorList>
    </citation>
    <scope>NUCLEOTIDE SEQUENCE [LARGE SCALE GENOMIC DNA]</scope>
    <source>
        <strain evidence="10 11">JCM 9088</strain>
    </source>
</reference>
<dbReference type="SUPFAM" id="SSF56645">
    <property type="entry name" value="Acyl-CoA dehydrogenase NM domain-like"/>
    <property type="match status" value="1"/>
</dbReference>
<keyword evidence="4 6" id="KW-0274">FAD</keyword>
<dbReference type="RefSeq" id="WP_344493993.1">
    <property type="nucleotide sequence ID" value="NZ_BAAAUD010000021.1"/>
</dbReference>
<keyword evidence="11" id="KW-1185">Reference proteome</keyword>
<dbReference type="InterPro" id="IPR006091">
    <property type="entry name" value="Acyl-CoA_Oxase/DH_mid-dom"/>
</dbReference>
<feature type="domain" description="Acyl-CoA dehydrogenase/oxidase N-terminal" evidence="9">
    <location>
        <begin position="7"/>
        <end position="107"/>
    </location>
</feature>
<evidence type="ECO:0000313" key="10">
    <source>
        <dbReference type="EMBL" id="GAA2936783.1"/>
    </source>
</evidence>
<evidence type="ECO:0000313" key="11">
    <source>
        <dbReference type="Proteomes" id="UP001500403"/>
    </source>
</evidence>
<comment type="cofactor">
    <cofactor evidence="1 6">
        <name>FAD</name>
        <dbReference type="ChEBI" id="CHEBI:57692"/>
    </cofactor>
</comment>
<dbReference type="InterPro" id="IPR037069">
    <property type="entry name" value="AcylCoA_DH/ox_N_sf"/>
</dbReference>
<name>A0ABN3X4A3_9ACTN</name>
<comment type="caution">
    <text evidence="10">The sequence shown here is derived from an EMBL/GenBank/DDBJ whole genome shotgun (WGS) entry which is preliminary data.</text>
</comment>